<evidence type="ECO:0000313" key="3">
    <source>
        <dbReference type="Proteomes" id="UP001194468"/>
    </source>
</evidence>
<organism evidence="2 3">
    <name type="scientific">Boletus edulis BED1</name>
    <dbReference type="NCBI Taxonomy" id="1328754"/>
    <lineage>
        <taxon>Eukaryota</taxon>
        <taxon>Fungi</taxon>
        <taxon>Dikarya</taxon>
        <taxon>Basidiomycota</taxon>
        <taxon>Agaricomycotina</taxon>
        <taxon>Agaricomycetes</taxon>
        <taxon>Agaricomycetidae</taxon>
        <taxon>Boletales</taxon>
        <taxon>Boletineae</taxon>
        <taxon>Boletaceae</taxon>
        <taxon>Boletoideae</taxon>
        <taxon>Boletus</taxon>
    </lineage>
</organism>
<dbReference type="PANTHER" id="PTHR42695">
    <property type="entry name" value="GLUTAMINE AMIDOTRANSFERASE YLR126C-RELATED"/>
    <property type="match status" value="1"/>
</dbReference>
<evidence type="ECO:0000313" key="2">
    <source>
        <dbReference type="EMBL" id="KAF8443860.1"/>
    </source>
</evidence>
<dbReference type="PANTHER" id="PTHR42695:SF5">
    <property type="entry name" value="GLUTAMINE AMIDOTRANSFERASE YLR126C-RELATED"/>
    <property type="match status" value="1"/>
</dbReference>
<dbReference type="InterPro" id="IPR044992">
    <property type="entry name" value="ChyE-like"/>
</dbReference>
<keyword evidence="3" id="KW-1185">Reference proteome</keyword>
<name>A0AAD4BYT1_BOLED</name>
<evidence type="ECO:0000259" key="1">
    <source>
        <dbReference type="Pfam" id="PF00117"/>
    </source>
</evidence>
<reference evidence="2" key="1">
    <citation type="submission" date="2019-10" db="EMBL/GenBank/DDBJ databases">
        <authorList>
            <consortium name="DOE Joint Genome Institute"/>
            <person name="Kuo A."/>
            <person name="Miyauchi S."/>
            <person name="Kiss E."/>
            <person name="Drula E."/>
            <person name="Kohler A."/>
            <person name="Sanchez-Garcia M."/>
            <person name="Andreopoulos B."/>
            <person name="Barry K.W."/>
            <person name="Bonito G."/>
            <person name="Buee M."/>
            <person name="Carver A."/>
            <person name="Chen C."/>
            <person name="Cichocki N."/>
            <person name="Clum A."/>
            <person name="Culley D."/>
            <person name="Crous P.W."/>
            <person name="Fauchery L."/>
            <person name="Girlanda M."/>
            <person name="Hayes R."/>
            <person name="Keri Z."/>
            <person name="LaButti K."/>
            <person name="Lipzen A."/>
            <person name="Lombard V."/>
            <person name="Magnuson J."/>
            <person name="Maillard F."/>
            <person name="Morin E."/>
            <person name="Murat C."/>
            <person name="Nolan M."/>
            <person name="Ohm R."/>
            <person name="Pangilinan J."/>
            <person name="Pereira M."/>
            <person name="Perotto S."/>
            <person name="Peter M."/>
            <person name="Riley R."/>
            <person name="Sitrit Y."/>
            <person name="Stielow B."/>
            <person name="Szollosi G."/>
            <person name="Zifcakova L."/>
            <person name="Stursova M."/>
            <person name="Spatafora J.W."/>
            <person name="Tedersoo L."/>
            <person name="Vaario L.-M."/>
            <person name="Yamada A."/>
            <person name="Yan M."/>
            <person name="Wang P."/>
            <person name="Xu J."/>
            <person name="Bruns T."/>
            <person name="Baldrian P."/>
            <person name="Vilgalys R."/>
            <person name="Henrissat B."/>
            <person name="Grigoriev I.V."/>
            <person name="Hibbett D."/>
            <person name="Nagy L.G."/>
            <person name="Martin F.M."/>
        </authorList>
    </citation>
    <scope>NUCLEOTIDE SEQUENCE</scope>
    <source>
        <strain evidence="2">BED1</strain>
    </source>
</reference>
<dbReference type="Gene3D" id="3.40.50.880">
    <property type="match status" value="1"/>
</dbReference>
<dbReference type="Proteomes" id="UP001194468">
    <property type="component" value="Unassembled WGS sequence"/>
</dbReference>
<dbReference type="CDD" id="cd01741">
    <property type="entry name" value="GATase1_1"/>
    <property type="match status" value="1"/>
</dbReference>
<keyword evidence="2" id="KW-0315">Glutamine amidotransferase</keyword>
<dbReference type="Pfam" id="PF00117">
    <property type="entry name" value="GATase"/>
    <property type="match status" value="1"/>
</dbReference>
<feature type="domain" description="Glutamine amidotransferase" evidence="1">
    <location>
        <begin position="75"/>
        <end position="236"/>
    </location>
</feature>
<proteinExistence type="predicted"/>
<comment type="caution">
    <text evidence="2">The sequence shown here is derived from an EMBL/GenBank/DDBJ whole genome shotgun (WGS) entry which is preliminary data.</text>
</comment>
<dbReference type="InterPro" id="IPR017926">
    <property type="entry name" value="GATASE"/>
</dbReference>
<dbReference type="EMBL" id="WHUW01000007">
    <property type="protein sequence ID" value="KAF8443860.1"/>
    <property type="molecule type" value="Genomic_DNA"/>
</dbReference>
<dbReference type="SUPFAM" id="SSF52317">
    <property type="entry name" value="Class I glutamine amidotransferase-like"/>
    <property type="match status" value="1"/>
</dbReference>
<dbReference type="PROSITE" id="PS51273">
    <property type="entry name" value="GATASE_TYPE_1"/>
    <property type="match status" value="1"/>
</dbReference>
<sequence>MSTIRLALLICDDLIPPLKAIHGNYTPIYHHLLSSSLARITSGGVLSAMQCNCCDVTFTLDGYEVVKDMAYPPDSAHYDGLLISGSRASAYEDAEWINKLVAYVKRIITEKPSLKIFGICFGHQIIARALGESCVRNPSGWEVAVTTIQLTPLGKAIFGSDQLDIQQSHLDHVPTCSPNAHLLGLTDITPNHGMVIFDPASVPILADLDSDAPSLNVPLTSIHVLTVQGHPEFTESIMTALLDARAGILGEKLVKDARLRAGGIPGRSYPDGLACDGVGRVGKVIWGVLGVV</sequence>
<gene>
    <name evidence="2" type="ORF">L210DRAFT_3735605</name>
</gene>
<protein>
    <submittedName>
        <fullName evidence="2">Class I glutamine amidotransferase-like protein</fullName>
    </submittedName>
</protein>
<dbReference type="AlphaFoldDB" id="A0AAD4BYT1"/>
<dbReference type="GO" id="GO:0005634">
    <property type="term" value="C:nucleus"/>
    <property type="evidence" value="ECO:0007669"/>
    <property type="project" value="TreeGrafter"/>
</dbReference>
<accession>A0AAD4BYT1</accession>
<reference evidence="2" key="2">
    <citation type="journal article" date="2020" name="Nat. Commun.">
        <title>Large-scale genome sequencing of mycorrhizal fungi provides insights into the early evolution of symbiotic traits.</title>
        <authorList>
            <person name="Miyauchi S."/>
            <person name="Kiss E."/>
            <person name="Kuo A."/>
            <person name="Drula E."/>
            <person name="Kohler A."/>
            <person name="Sanchez-Garcia M."/>
            <person name="Morin E."/>
            <person name="Andreopoulos B."/>
            <person name="Barry K.W."/>
            <person name="Bonito G."/>
            <person name="Buee M."/>
            <person name="Carver A."/>
            <person name="Chen C."/>
            <person name="Cichocki N."/>
            <person name="Clum A."/>
            <person name="Culley D."/>
            <person name="Crous P.W."/>
            <person name="Fauchery L."/>
            <person name="Girlanda M."/>
            <person name="Hayes R.D."/>
            <person name="Keri Z."/>
            <person name="LaButti K."/>
            <person name="Lipzen A."/>
            <person name="Lombard V."/>
            <person name="Magnuson J."/>
            <person name="Maillard F."/>
            <person name="Murat C."/>
            <person name="Nolan M."/>
            <person name="Ohm R.A."/>
            <person name="Pangilinan J."/>
            <person name="Pereira M.F."/>
            <person name="Perotto S."/>
            <person name="Peter M."/>
            <person name="Pfister S."/>
            <person name="Riley R."/>
            <person name="Sitrit Y."/>
            <person name="Stielow J.B."/>
            <person name="Szollosi G."/>
            <person name="Zifcakova L."/>
            <person name="Stursova M."/>
            <person name="Spatafora J.W."/>
            <person name="Tedersoo L."/>
            <person name="Vaario L.M."/>
            <person name="Yamada A."/>
            <person name="Yan M."/>
            <person name="Wang P."/>
            <person name="Xu J."/>
            <person name="Bruns T."/>
            <person name="Baldrian P."/>
            <person name="Vilgalys R."/>
            <person name="Dunand C."/>
            <person name="Henrissat B."/>
            <person name="Grigoriev I.V."/>
            <person name="Hibbett D."/>
            <person name="Nagy L.G."/>
            <person name="Martin F.M."/>
        </authorList>
    </citation>
    <scope>NUCLEOTIDE SEQUENCE</scope>
    <source>
        <strain evidence="2">BED1</strain>
    </source>
</reference>
<dbReference type="InterPro" id="IPR029062">
    <property type="entry name" value="Class_I_gatase-like"/>
</dbReference>
<dbReference type="GO" id="GO:0005829">
    <property type="term" value="C:cytosol"/>
    <property type="evidence" value="ECO:0007669"/>
    <property type="project" value="TreeGrafter"/>
</dbReference>